<dbReference type="InterPro" id="IPR018247">
    <property type="entry name" value="EF_Hand_1_Ca_BS"/>
</dbReference>
<evidence type="ECO:0000256" key="7">
    <source>
        <dbReference type="ARBA" id="ARBA00023303"/>
    </source>
</evidence>
<evidence type="ECO:0000256" key="5">
    <source>
        <dbReference type="ARBA" id="ARBA00023065"/>
    </source>
</evidence>
<keyword evidence="3 9" id="KW-0812">Transmembrane</keyword>
<evidence type="ECO:0000313" key="11">
    <source>
        <dbReference type="EMBL" id="GMI33519.1"/>
    </source>
</evidence>
<evidence type="ECO:0000256" key="8">
    <source>
        <dbReference type="SAM" id="MobiDB-lite"/>
    </source>
</evidence>
<keyword evidence="6 9" id="KW-0472">Membrane</keyword>
<feature type="transmembrane region" description="Helical" evidence="9">
    <location>
        <begin position="145"/>
        <end position="168"/>
    </location>
</feature>
<reference evidence="11 12" key="1">
    <citation type="journal article" date="2023" name="Commun. Biol.">
        <title>Genome analysis of Parmales, the sister group of diatoms, reveals the evolutionary specialization of diatoms from phago-mixotrophs to photoautotrophs.</title>
        <authorList>
            <person name="Ban H."/>
            <person name="Sato S."/>
            <person name="Yoshikawa S."/>
            <person name="Yamada K."/>
            <person name="Nakamura Y."/>
            <person name="Ichinomiya M."/>
            <person name="Sato N."/>
            <person name="Blanc-Mathieu R."/>
            <person name="Endo H."/>
            <person name="Kuwata A."/>
            <person name="Ogata H."/>
        </authorList>
    </citation>
    <scope>NUCLEOTIDE SEQUENCE [LARGE SCALE GENOMIC DNA]</scope>
</reference>
<dbReference type="InterPro" id="IPR002048">
    <property type="entry name" value="EF_hand_dom"/>
</dbReference>
<dbReference type="EMBL" id="BRYB01003252">
    <property type="protein sequence ID" value="GMI33519.1"/>
    <property type="molecule type" value="Genomic_DNA"/>
</dbReference>
<evidence type="ECO:0000259" key="10">
    <source>
        <dbReference type="PROSITE" id="PS50222"/>
    </source>
</evidence>
<feature type="domain" description="EF-hand" evidence="10">
    <location>
        <begin position="234"/>
        <end position="269"/>
    </location>
</feature>
<sequence>MKLFLVPYVTTFSLLISFSTLFFHLQSSLPLSDAFVFTLTTLSTVGTGDVLPVPSKIGRLVIMALSASGVAGIGGVAGIVARIASRRTWTRPLLVVFSLIYSGSIGLFLLEHPRLSGFEALYLACNTLTTLGLGDVVPGTTRGKIFTGLFSLVGSVIFGAVVGRLAALPIEKEEERAREEVFQRIPDEVSPELLQELVAGERMKELGLSKSRQFCTRNEFTLMMLVEQGIVTVEDLDVCRAKFAKLDEDGTGRLSGRDLQLLRTKKFVKKVAGGLLYRPWREKAEQRQVQREEGVGEEDGGVEEEEEGEEAEEERGGGEEEEEEREGGGEDVEAAEPN</sequence>
<dbReference type="PANTHER" id="PTHR11003">
    <property type="entry name" value="POTASSIUM CHANNEL, SUBFAMILY K"/>
    <property type="match status" value="1"/>
</dbReference>
<evidence type="ECO:0000256" key="9">
    <source>
        <dbReference type="SAM" id="Phobius"/>
    </source>
</evidence>
<accession>A0ABQ6MVC1</accession>
<proteinExistence type="predicted"/>
<keyword evidence="2" id="KW-0813">Transport</keyword>
<feature type="compositionally biased region" description="Acidic residues" evidence="8">
    <location>
        <begin position="295"/>
        <end position="338"/>
    </location>
</feature>
<dbReference type="Gene3D" id="1.10.287.70">
    <property type="match status" value="2"/>
</dbReference>
<organism evidence="11 12">
    <name type="scientific">Tetraparma gracilis</name>
    <dbReference type="NCBI Taxonomy" id="2962635"/>
    <lineage>
        <taxon>Eukaryota</taxon>
        <taxon>Sar</taxon>
        <taxon>Stramenopiles</taxon>
        <taxon>Ochrophyta</taxon>
        <taxon>Bolidophyceae</taxon>
        <taxon>Parmales</taxon>
        <taxon>Triparmaceae</taxon>
        <taxon>Tetraparma</taxon>
    </lineage>
</organism>
<evidence type="ECO:0000256" key="1">
    <source>
        <dbReference type="ARBA" id="ARBA00004141"/>
    </source>
</evidence>
<evidence type="ECO:0000256" key="2">
    <source>
        <dbReference type="ARBA" id="ARBA00022448"/>
    </source>
</evidence>
<keyword evidence="7" id="KW-0407">Ion channel</keyword>
<dbReference type="PROSITE" id="PS00018">
    <property type="entry name" value="EF_HAND_1"/>
    <property type="match status" value="1"/>
</dbReference>
<dbReference type="Pfam" id="PF07885">
    <property type="entry name" value="Ion_trans_2"/>
    <property type="match status" value="2"/>
</dbReference>
<evidence type="ECO:0000256" key="3">
    <source>
        <dbReference type="ARBA" id="ARBA00022692"/>
    </source>
</evidence>
<keyword evidence="4 9" id="KW-1133">Transmembrane helix</keyword>
<evidence type="ECO:0000256" key="4">
    <source>
        <dbReference type="ARBA" id="ARBA00022989"/>
    </source>
</evidence>
<evidence type="ECO:0000313" key="12">
    <source>
        <dbReference type="Proteomes" id="UP001165060"/>
    </source>
</evidence>
<dbReference type="PANTHER" id="PTHR11003:SF291">
    <property type="entry name" value="IP11374P"/>
    <property type="match status" value="1"/>
</dbReference>
<gene>
    <name evidence="11" type="ORF">TeGR_g9091</name>
</gene>
<keyword evidence="5" id="KW-0406">Ion transport</keyword>
<comment type="caution">
    <text evidence="11">The sequence shown here is derived from an EMBL/GenBank/DDBJ whole genome shotgun (WGS) entry which is preliminary data.</text>
</comment>
<feature type="compositionally biased region" description="Basic and acidic residues" evidence="8">
    <location>
        <begin position="283"/>
        <end position="294"/>
    </location>
</feature>
<dbReference type="PROSITE" id="PS50222">
    <property type="entry name" value="EF_HAND_2"/>
    <property type="match status" value="1"/>
</dbReference>
<protein>
    <recommendedName>
        <fullName evidence="10">EF-hand domain-containing protein</fullName>
    </recommendedName>
</protein>
<feature type="transmembrane region" description="Helical" evidence="9">
    <location>
        <begin position="93"/>
        <end position="110"/>
    </location>
</feature>
<dbReference type="Proteomes" id="UP001165060">
    <property type="component" value="Unassembled WGS sequence"/>
</dbReference>
<dbReference type="SUPFAM" id="SSF81324">
    <property type="entry name" value="Voltage-gated potassium channels"/>
    <property type="match status" value="2"/>
</dbReference>
<dbReference type="InterPro" id="IPR013099">
    <property type="entry name" value="K_chnl_dom"/>
</dbReference>
<feature type="transmembrane region" description="Helical" evidence="9">
    <location>
        <begin position="58"/>
        <end position="81"/>
    </location>
</feature>
<evidence type="ECO:0000256" key="6">
    <source>
        <dbReference type="ARBA" id="ARBA00023136"/>
    </source>
</evidence>
<keyword evidence="12" id="KW-1185">Reference proteome</keyword>
<dbReference type="InterPro" id="IPR003280">
    <property type="entry name" value="2pore_dom_K_chnl"/>
</dbReference>
<comment type="subcellular location">
    <subcellularLocation>
        <location evidence="1">Membrane</location>
        <topology evidence="1">Multi-pass membrane protein</topology>
    </subcellularLocation>
</comment>
<name>A0ABQ6MVC1_9STRA</name>
<feature type="region of interest" description="Disordered" evidence="8">
    <location>
        <begin position="283"/>
        <end position="338"/>
    </location>
</feature>